<protein>
    <submittedName>
        <fullName evidence="3">Uncharacterized protein</fullName>
    </submittedName>
</protein>
<feature type="transmembrane region" description="Helical" evidence="2">
    <location>
        <begin position="276"/>
        <end position="298"/>
    </location>
</feature>
<dbReference type="Proteomes" id="UP000699042">
    <property type="component" value="Unassembled WGS sequence"/>
</dbReference>
<name>A0A9P7UD42_9PEZI</name>
<proteinExistence type="predicted"/>
<feature type="transmembrane region" description="Helical" evidence="2">
    <location>
        <begin position="178"/>
        <end position="198"/>
    </location>
</feature>
<dbReference type="AlphaFoldDB" id="A0A9P7UD42"/>
<dbReference type="OrthoDB" id="1806at2759"/>
<evidence type="ECO:0000256" key="1">
    <source>
        <dbReference type="SAM" id="MobiDB-lite"/>
    </source>
</evidence>
<evidence type="ECO:0000313" key="4">
    <source>
        <dbReference type="Proteomes" id="UP000699042"/>
    </source>
</evidence>
<feature type="transmembrane region" description="Helical" evidence="2">
    <location>
        <begin position="231"/>
        <end position="255"/>
    </location>
</feature>
<feature type="compositionally biased region" description="Basic and acidic residues" evidence="1">
    <location>
        <begin position="14"/>
        <end position="29"/>
    </location>
</feature>
<organism evidence="3 4">
    <name type="scientific">Colletotrichum scovillei</name>
    <dbReference type="NCBI Taxonomy" id="1209932"/>
    <lineage>
        <taxon>Eukaryota</taxon>
        <taxon>Fungi</taxon>
        <taxon>Dikarya</taxon>
        <taxon>Ascomycota</taxon>
        <taxon>Pezizomycotina</taxon>
        <taxon>Sordariomycetes</taxon>
        <taxon>Hypocreomycetidae</taxon>
        <taxon>Glomerellales</taxon>
        <taxon>Glomerellaceae</taxon>
        <taxon>Colletotrichum</taxon>
        <taxon>Colletotrichum acutatum species complex</taxon>
    </lineage>
</organism>
<comment type="caution">
    <text evidence="3">The sequence shown here is derived from an EMBL/GenBank/DDBJ whole genome shotgun (WGS) entry which is preliminary data.</text>
</comment>
<feature type="transmembrane region" description="Helical" evidence="2">
    <location>
        <begin position="310"/>
        <end position="328"/>
    </location>
</feature>
<feature type="region of interest" description="Disordered" evidence="1">
    <location>
        <begin position="1"/>
        <end position="33"/>
    </location>
</feature>
<keyword evidence="4" id="KW-1185">Reference proteome</keyword>
<feature type="region of interest" description="Disordered" evidence="1">
    <location>
        <begin position="336"/>
        <end position="370"/>
    </location>
</feature>
<feature type="transmembrane region" description="Helical" evidence="2">
    <location>
        <begin position="133"/>
        <end position="155"/>
    </location>
</feature>
<gene>
    <name evidence="3" type="ORF">JMJ77_011514</name>
</gene>
<reference evidence="3" key="1">
    <citation type="submission" date="2021-05" db="EMBL/GenBank/DDBJ databases">
        <title>Comparative genomics of three Colletotrichum scovillei strains and genetic complementation revealed genes involved fungal growth and virulence on chili pepper.</title>
        <authorList>
            <person name="Hsieh D.-K."/>
            <person name="Chuang S.-C."/>
            <person name="Chen C.-Y."/>
            <person name="Chao Y.-T."/>
            <person name="Lu M.-Y.J."/>
            <person name="Lee M.-H."/>
            <person name="Shih M.-C."/>
        </authorList>
    </citation>
    <scope>NUCLEOTIDE SEQUENCE</scope>
    <source>
        <strain evidence="3">Coll-153</strain>
    </source>
</reference>
<feature type="compositionally biased region" description="Pro residues" evidence="1">
    <location>
        <begin position="361"/>
        <end position="370"/>
    </location>
</feature>
<feature type="transmembrane region" description="Helical" evidence="2">
    <location>
        <begin position="108"/>
        <end position="127"/>
    </location>
</feature>
<keyword evidence="2" id="KW-1133">Transmembrane helix</keyword>
<evidence type="ECO:0000313" key="3">
    <source>
        <dbReference type="EMBL" id="KAG7043692.1"/>
    </source>
</evidence>
<keyword evidence="2" id="KW-0812">Transmembrane</keyword>
<accession>A0A9P7UD42</accession>
<keyword evidence="2" id="KW-0472">Membrane</keyword>
<sequence>MSTLAMRSSCRGGCRQDAEREKRGERDGSIKGMGRWHTSIEGTSLLLPLSPSTPSTSVTHPAMASCQVQGQPDLYGLGIRVAFYIQWFGAIVIEYLDMEDLPDIRLIGLLFSAAAFLGLVIRLSVAAGSAQPAHVYIVLLLAMGIHIPLVPLYLWKAVTCFNRYWDPFRWSKETPSPAYKGLNFALLLAISSLGVWYWCSFVPENDCSREQYGFFFSRVSLGNKAFVAFNAIMYFVILFVCLLVLLLKVGWKVPFWRERRKKRRVKRMHIMAIKELKTLSNVAVAATLTAAVELAVVWNHISNVDNVADVAQVLPLLVSAGFLVRILFLHFAGVRDGSDSSEEDSDGGSHSYMTESQGGLPPAPPPVHPR</sequence>
<dbReference type="EMBL" id="JAESDN010000011">
    <property type="protein sequence ID" value="KAG7043692.1"/>
    <property type="molecule type" value="Genomic_DNA"/>
</dbReference>
<evidence type="ECO:0000256" key="2">
    <source>
        <dbReference type="SAM" id="Phobius"/>
    </source>
</evidence>